<protein>
    <submittedName>
        <fullName evidence="2">Uncharacterized protein</fullName>
    </submittedName>
</protein>
<name>A0A6M3XKI8_9ZZZZ</name>
<sequence length="124" mass="13505">MGYEIPKRTALLTFEGTDYDGAEVRVRLDVGLGFWLKIRELGDSPNAPELYSLFAQTILMDWNLEDEGERLPATEEGILTIPSALANIIINSWMEAVAKPPAPLAKPFGNGSMSGEPLTAKAGR</sequence>
<gene>
    <name evidence="2" type="ORF">TM448B01328_0005</name>
</gene>
<feature type="region of interest" description="Disordered" evidence="1">
    <location>
        <begin position="102"/>
        <end position="124"/>
    </location>
</feature>
<proteinExistence type="predicted"/>
<evidence type="ECO:0000256" key="1">
    <source>
        <dbReference type="SAM" id="MobiDB-lite"/>
    </source>
</evidence>
<evidence type="ECO:0000313" key="2">
    <source>
        <dbReference type="EMBL" id="QJH98480.1"/>
    </source>
</evidence>
<reference evidence="2" key="1">
    <citation type="submission" date="2020-03" db="EMBL/GenBank/DDBJ databases">
        <title>The deep terrestrial virosphere.</title>
        <authorList>
            <person name="Holmfeldt K."/>
            <person name="Nilsson E."/>
            <person name="Simone D."/>
            <person name="Lopez-Fernandez M."/>
            <person name="Wu X."/>
            <person name="de Brujin I."/>
            <person name="Lundin D."/>
            <person name="Andersson A."/>
            <person name="Bertilsson S."/>
            <person name="Dopson M."/>
        </authorList>
    </citation>
    <scope>NUCLEOTIDE SEQUENCE</scope>
    <source>
        <strain evidence="2">TM448B01328</strain>
    </source>
</reference>
<dbReference type="EMBL" id="MT144736">
    <property type="protein sequence ID" value="QJH98480.1"/>
    <property type="molecule type" value="Genomic_DNA"/>
</dbReference>
<organism evidence="2">
    <name type="scientific">viral metagenome</name>
    <dbReference type="NCBI Taxonomy" id="1070528"/>
    <lineage>
        <taxon>unclassified sequences</taxon>
        <taxon>metagenomes</taxon>
        <taxon>organismal metagenomes</taxon>
    </lineage>
</organism>
<accession>A0A6M3XKI8</accession>
<dbReference type="AlphaFoldDB" id="A0A6M3XKI8"/>